<dbReference type="PIRSF" id="PIRSF036466">
    <property type="entry name" value="UCP036466"/>
    <property type="match status" value="1"/>
</dbReference>
<dbReference type="NCBIfam" id="NF010229">
    <property type="entry name" value="PRK13682.1-4"/>
    <property type="match status" value="1"/>
</dbReference>
<evidence type="ECO:0000256" key="3">
    <source>
        <dbReference type="ARBA" id="ARBA00022989"/>
    </source>
</evidence>
<dbReference type="Pfam" id="PF07043">
    <property type="entry name" value="DUF1328"/>
    <property type="match status" value="1"/>
</dbReference>
<dbReference type="Proteomes" id="UP000234341">
    <property type="component" value="Unassembled WGS sequence"/>
</dbReference>
<keyword evidence="1 5" id="KW-1003">Cell membrane</keyword>
<dbReference type="HAMAP" id="MF_01361">
    <property type="entry name" value="UPF0391"/>
    <property type="match status" value="1"/>
</dbReference>
<comment type="caution">
    <text evidence="5">Lacks conserved residue(s) required for the propagation of feature annotation.</text>
</comment>
<proteinExistence type="inferred from homology"/>
<comment type="caution">
    <text evidence="6">The sequence shown here is derived from an EMBL/GenBank/DDBJ whole genome shotgun (WGS) entry which is preliminary data.</text>
</comment>
<evidence type="ECO:0000313" key="7">
    <source>
        <dbReference type="Proteomes" id="UP000234341"/>
    </source>
</evidence>
<protein>
    <recommendedName>
        <fullName evidence="5">UPF0391 membrane protein CYJ10_01530</fullName>
    </recommendedName>
</protein>
<evidence type="ECO:0000256" key="4">
    <source>
        <dbReference type="ARBA" id="ARBA00023136"/>
    </source>
</evidence>
<dbReference type="STRING" id="82633.GCA_000974605_04275"/>
<dbReference type="AlphaFoldDB" id="A0A2N5CIK0"/>
<accession>A0A2N5CIK0</accession>
<feature type="transmembrane region" description="Helical" evidence="5">
    <location>
        <begin position="7"/>
        <end position="27"/>
    </location>
</feature>
<dbReference type="EMBL" id="PJRP01000001">
    <property type="protein sequence ID" value="PLQ02017.1"/>
    <property type="molecule type" value="Genomic_DNA"/>
</dbReference>
<reference evidence="6 7" key="1">
    <citation type="submission" date="2017-12" db="EMBL/GenBank/DDBJ databases">
        <title>Genome sequence of the active heterotrophic nitrifier-denitrifier, Cupriavidus pauculus UM1.</title>
        <authorList>
            <person name="Putonti C."/>
            <person name="Castignetti D."/>
        </authorList>
    </citation>
    <scope>NUCLEOTIDE SEQUENCE [LARGE SCALE GENOMIC DNA]</scope>
    <source>
        <strain evidence="6 7">UM1</strain>
    </source>
</reference>
<keyword evidence="4 5" id="KW-0472">Membrane</keyword>
<name>A0A2N5CIK0_9BURK</name>
<dbReference type="GO" id="GO:0005886">
    <property type="term" value="C:plasma membrane"/>
    <property type="evidence" value="ECO:0007669"/>
    <property type="project" value="UniProtKB-UniRule"/>
</dbReference>
<feature type="transmembrane region" description="Helical" evidence="5">
    <location>
        <begin position="33"/>
        <end position="51"/>
    </location>
</feature>
<keyword evidence="3 5" id="KW-1133">Transmembrane helix</keyword>
<dbReference type="RefSeq" id="WP_066734861.1">
    <property type="nucleotide sequence ID" value="NZ_BPUO01000007.1"/>
</dbReference>
<organism evidence="6 7">
    <name type="scientific">Cupriavidus pauculus</name>
    <dbReference type="NCBI Taxonomy" id="82633"/>
    <lineage>
        <taxon>Bacteria</taxon>
        <taxon>Pseudomonadati</taxon>
        <taxon>Pseudomonadota</taxon>
        <taxon>Betaproteobacteria</taxon>
        <taxon>Burkholderiales</taxon>
        <taxon>Burkholderiaceae</taxon>
        <taxon>Cupriavidus</taxon>
    </lineage>
</organism>
<comment type="similarity">
    <text evidence="5">Belongs to the UPF0391 family.</text>
</comment>
<gene>
    <name evidence="6" type="ORF">CYJ10_01530</name>
</gene>
<evidence type="ECO:0000256" key="2">
    <source>
        <dbReference type="ARBA" id="ARBA00022692"/>
    </source>
</evidence>
<keyword evidence="2 5" id="KW-0812">Transmembrane</keyword>
<dbReference type="NCBIfam" id="NF010226">
    <property type="entry name" value="PRK13682.1-1"/>
    <property type="match status" value="1"/>
</dbReference>
<sequence length="54" mass="5793">MLYYALVFFIVALVAAIFGFGGIAAGAVEIAKILFFIFLVVALVAAVMGLVRRR</sequence>
<evidence type="ECO:0000256" key="1">
    <source>
        <dbReference type="ARBA" id="ARBA00022475"/>
    </source>
</evidence>
<dbReference type="InterPro" id="IPR009760">
    <property type="entry name" value="DUF1328"/>
</dbReference>
<evidence type="ECO:0000256" key="5">
    <source>
        <dbReference type="HAMAP-Rule" id="MF_01361"/>
    </source>
</evidence>
<evidence type="ECO:0000313" key="6">
    <source>
        <dbReference type="EMBL" id="PLQ02017.1"/>
    </source>
</evidence>